<name>A0A540VBA7_9CHLR</name>
<dbReference type="PANTHER" id="PTHR40517:SF1">
    <property type="entry name" value="METAL-DEPENDENT PHOSPHOHYDROLASE, HD SUPERFAMILY-RELATED"/>
    <property type="match status" value="1"/>
</dbReference>
<dbReference type="PANTHER" id="PTHR40517">
    <property type="entry name" value="METAL-DEPENDENT PHOSPHOHYDROLASE, HD SUPERFAMILY-RELATED"/>
    <property type="match status" value="1"/>
</dbReference>
<evidence type="ECO:0000313" key="4">
    <source>
        <dbReference type="Proteomes" id="UP000317371"/>
    </source>
</evidence>
<evidence type="ECO:0000259" key="2">
    <source>
        <dbReference type="Pfam" id="PF01966"/>
    </source>
</evidence>
<organism evidence="3 4">
    <name type="scientific">Litorilinea aerophila</name>
    <dbReference type="NCBI Taxonomy" id="1204385"/>
    <lineage>
        <taxon>Bacteria</taxon>
        <taxon>Bacillati</taxon>
        <taxon>Chloroflexota</taxon>
        <taxon>Caldilineae</taxon>
        <taxon>Caldilineales</taxon>
        <taxon>Caldilineaceae</taxon>
        <taxon>Litorilinea</taxon>
    </lineage>
</organism>
<dbReference type="Pfam" id="PF01966">
    <property type="entry name" value="HD"/>
    <property type="match status" value="1"/>
</dbReference>
<feature type="compositionally biased region" description="Polar residues" evidence="1">
    <location>
        <begin position="1"/>
        <end position="10"/>
    </location>
</feature>
<dbReference type="InterPro" id="IPR039967">
    <property type="entry name" value="MJ1020-like"/>
</dbReference>
<feature type="region of interest" description="Disordered" evidence="1">
    <location>
        <begin position="1"/>
        <end position="33"/>
    </location>
</feature>
<evidence type="ECO:0000313" key="3">
    <source>
        <dbReference type="EMBL" id="TQE94054.1"/>
    </source>
</evidence>
<sequence length="250" mass="28073">MNNTTEQSLPSTPPAVPEALSPDGGTPPGTPVITVEEVRRDPEVIAFIQQANESLRILGYTEHGQRHAGLVGHIAENVLERLGYDQRTYQLANIAGYLHDIGNCIHRQNHALSGSLMAWRILARMGVPPHECAIVMNAIGNHEEERGTATTPVSAALIIADKADVHRSRVQNPNMDEFDIHDRVNYATTRSFVRVRPEERVIALELEIDTNYAQVIEYFEIFLDRMTMVRQATEFLDCSFQLIINDTRFS</sequence>
<dbReference type="InterPro" id="IPR006674">
    <property type="entry name" value="HD_domain"/>
</dbReference>
<dbReference type="SUPFAM" id="SSF109604">
    <property type="entry name" value="HD-domain/PDEase-like"/>
    <property type="match status" value="1"/>
</dbReference>
<accession>A0A540VBA7</accession>
<dbReference type="InParanoid" id="A0A540VBA7"/>
<protein>
    <submittedName>
        <fullName evidence="3">HD domain-containing protein</fullName>
    </submittedName>
</protein>
<feature type="domain" description="HD" evidence="2">
    <location>
        <begin position="67"/>
        <end position="164"/>
    </location>
</feature>
<dbReference type="Proteomes" id="UP000317371">
    <property type="component" value="Unassembled WGS sequence"/>
</dbReference>
<proteinExistence type="predicted"/>
<gene>
    <name evidence="3" type="ORF">FKZ61_18355</name>
</gene>
<dbReference type="OrthoDB" id="247014at2"/>
<dbReference type="RefSeq" id="WP_141611621.1">
    <property type="nucleotide sequence ID" value="NZ_VIGC02000028.1"/>
</dbReference>
<reference evidence="3 4" key="1">
    <citation type="submission" date="2019-06" db="EMBL/GenBank/DDBJ databases">
        <title>Genome sequence of Litorilinea aerophila BAA-2444.</title>
        <authorList>
            <person name="Maclea K.S."/>
            <person name="Maurais E.G."/>
            <person name="Iannazzi L.C."/>
        </authorList>
    </citation>
    <scope>NUCLEOTIDE SEQUENCE [LARGE SCALE GENOMIC DNA]</scope>
    <source>
        <strain evidence="3 4">ATCC BAA-2444</strain>
    </source>
</reference>
<keyword evidence="4" id="KW-1185">Reference proteome</keyword>
<comment type="caution">
    <text evidence="3">The sequence shown here is derived from an EMBL/GenBank/DDBJ whole genome shotgun (WGS) entry which is preliminary data.</text>
</comment>
<evidence type="ECO:0000256" key="1">
    <source>
        <dbReference type="SAM" id="MobiDB-lite"/>
    </source>
</evidence>
<dbReference type="EMBL" id="VIGC01000028">
    <property type="protein sequence ID" value="TQE94054.1"/>
    <property type="molecule type" value="Genomic_DNA"/>
</dbReference>
<dbReference type="AlphaFoldDB" id="A0A540VBA7"/>
<dbReference type="Gene3D" id="1.10.3210.10">
    <property type="entry name" value="Hypothetical protein af1432"/>
    <property type="match status" value="1"/>
</dbReference>